<keyword evidence="6" id="KW-0732">Signal</keyword>
<dbReference type="Proteomes" id="UP001447516">
    <property type="component" value="Unassembled WGS sequence"/>
</dbReference>
<dbReference type="RefSeq" id="WP_346231223.1">
    <property type="nucleotide sequence ID" value="NZ_JBDJAW010000190.1"/>
</dbReference>
<keyword evidence="2" id="KW-0929">Antimicrobial</keyword>
<dbReference type="EMBL" id="JBDJAW010000190">
    <property type="protein sequence ID" value="MEN3541417.1"/>
    <property type="molecule type" value="Genomic_DNA"/>
</dbReference>
<dbReference type="InterPro" id="IPR002186">
    <property type="entry name" value="Neocarzinostatin_fam"/>
</dbReference>
<evidence type="ECO:0000313" key="8">
    <source>
        <dbReference type="Proteomes" id="UP001447516"/>
    </source>
</evidence>
<dbReference type="Pfam" id="PF00960">
    <property type="entry name" value="Neocarzinostat"/>
    <property type="match status" value="1"/>
</dbReference>
<feature type="non-terminal residue" evidence="7">
    <location>
        <position position="1"/>
    </location>
</feature>
<feature type="non-terminal residue" evidence="7">
    <location>
        <position position="113"/>
    </location>
</feature>
<evidence type="ECO:0000256" key="2">
    <source>
        <dbReference type="ARBA" id="ARBA00022529"/>
    </source>
</evidence>
<comment type="similarity">
    <text evidence="1">Belongs to the neocarzinostatin family.</text>
</comment>
<dbReference type="SUPFAM" id="SSF49319">
    <property type="entry name" value="Actinoxanthin-like"/>
    <property type="match status" value="1"/>
</dbReference>
<dbReference type="InterPro" id="IPR027273">
    <property type="entry name" value="Neocarzinostatin-like"/>
</dbReference>
<feature type="chain" id="PRO_5046670502" evidence="6">
    <location>
        <begin position="21"/>
        <end position="113"/>
    </location>
</feature>
<dbReference type="PRINTS" id="PR01885">
    <property type="entry name" value="MACROMOMYCIN"/>
</dbReference>
<dbReference type="NCBIfam" id="NF040680">
    <property type="entry name" value="chromo_anti"/>
    <property type="match status" value="1"/>
</dbReference>
<keyword evidence="4" id="KW-0238">DNA-binding</keyword>
<reference evidence="7 8" key="1">
    <citation type="submission" date="2024-05" db="EMBL/GenBank/DDBJ databases">
        <title>Microbispora sp.ZYX-F-249.</title>
        <authorList>
            <person name="Xie H."/>
        </authorList>
    </citation>
    <scope>NUCLEOTIDE SEQUENCE [LARGE SCALE GENOMIC DNA]</scope>
    <source>
        <strain evidence="7 8">ZYX-F-249</strain>
    </source>
</reference>
<proteinExistence type="inferred from homology"/>
<keyword evidence="8" id="KW-1185">Reference proteome</keyword>
<evidence type="ECO:0000256" key="4">
    <source>
        <dbReference type="ARBA" id="ARBA00023125"/>
    </source>
</evidence>
<organism evidence="7 8">
    <name type="scientific">Microbispora maris</name>
    <dbReference type="NCBI Taxonomy" id="3144104"/>
    <lineage>
        <taxon>Bacteria</taxon>
        <taxon>Bacillati</taxon>
        <taxon>Actinomycetota</taxon>
        <taxon>Actinomycetes</taxon>
        <taxon>Streptosporangiales</taxon>
        <taxon>Streptosporangiaceae</taxon>
        <taxon>Microbispora</taxon>
    </lineage>
</organism>
<keyword evidence="5" id="KW-1015">Disulfide bond</keyword>
<protein>
    <submittedName>
        <fullName evidence="7">Enediyne antibiotic chromoprotein</fullName>
    </submittedName>
</protein>
<accession>A0ABV0B1L1</accession>
<sequence>ILSKLAATGVLALGLGIALAGSPANASAAIKVTPSTGLSDGAVVTVSGVGLQAGDVYHVGQCAAVSDTSYACNSPESADVAVAADGSLSTPLTVRKTFQGVAADGSVHPIDCS</sequence>
<feature type="signal peptide" evidence="6">
    <location>
        <begin position="1"/>
        <end position="20"/>
    </location>
</feature>
<name>A0ABV0B1L1_9ACTN</name>
<evidence type="ECO:0000256" key="5">
    <source>
        <dbReference type="ARBA" id="ARBA00023157"/>
    </source>
</evidence>
<evidence type="ECO:0000256" key="3">
    <source>
        <dbReference type="ARBA" id="ARBA00023022"/>
    </source>
</evidence>
<keyword evidence="3" id="KW-0044">Antibiotic</keyword>
<gene>
    <name evidence="7" type="ORF">AAH991_40380</name>
</gene>
<comment type="caution">
    <text evidence="7">The sequence shown here is derived from an EMBL/GenBank/DDBJ whole genome shotgun (WGS) entry which is preliminary data.</text>
</comment>
<dbReference type="Gene3D" id="2.60.40.230">
    <property type="entry name" value="Neocarzinostatin-like"/>
    <property type="match status" value="1"/>
</dbReference>
<evidence type="ECO:0000256" key="1">
    <source>
        <dbReference type="ARBA" id="ARBA00010648"/>
    </source>
</evidence>
<evidence type="ECO:0000313" key="7">
    <source>
        <dbReference type="EMBL" id="MEN3541417.1"/>
    </source>
</evidence>
<evidence type="ECO:0000256" key="6">
    <source>
        <dbReference type="SAM" id="SignalP"/>
    </source>
</evidence>